<gene>
    <name evidence="1" type="ORF">B4U80_13074</name>
</gene>
<dbReference type="InterPro" id="IPR017850">
    <property type="entry name" value="Alkaline_phosphatase_core_sf"/>
</dbReference>
<dbReference type="Gene3D" id="3.40.720.10">
    <property type="entry name" value="Alkaline Phosphatase, subunit A"/>
    <property type="match status" value="1"/>
</dbReference>
<dbReference type="OrthoDB" id="272139at2759"/>
<dbReference type="PANTHER" id="PTHR23072:SF0">
    <property type="entry name" value="GPI ETHANOLAMINE PHOSPHATE TRANSFERASE 2"/>
    <property type="match status" value="1"/>
</dbReference>
<reference evidence="1 2" key="1">
    <citation type="journal article" date="2018" name="Gigascience">
        <title>Genomes of trombidid mites reveal novel predicted allergens and laterally-transferred genes associated with secondary metabolism.</title>
        <authorList>
            <person name="Dong X."/>
            <person name="Chaisiri K."/>
            <person name="Xia D."/>
            <person name="Armstrong S.D."/>
            <person name="Fang Y."/>
            <person name="Donnelly M.J."/>
            <person name="Kadowaki T."/>
            <person name="McGarry J.W."/>
            <person name="Darby A.C."/>
            <person name="Makepeace B.L."/>
        </authorList>
    </citation>
    <scope>NUCLEOTIDE SEQUENCE [LARGE SCALE GENOMIC DNA]</scope>
    <source>
        <strain evidence="1">UoL-UT</strain>
    </source>
</reference>
<dbReference type="VEuPathDB" id="VectorBase:LDEU006574"/>
<dbReference type="InterPro" id="IPR002591">
    <property type="entry name" value="Phosphodiest/P_Trfase"/>
</dbReference>
<dbReference type="GO" id="GO:0006506">
    <property type="term" value="P:GPI anchor biosynthetic process"/>
    <property type="evidence" value="ECO:0007669"/>
    <property type="project" value="InterPro"/>
</dbReference>
<dbReference type="PANTHER" id="PTHR23072">
    <property type="entry name" value="PHOSPHATIDYLINOSITOL GLYCAN-RELATED"/>
    <property type="match status" value="1"/>
</dbReference>
<accession>A0A443SD60</accession>
<dbReference type="Pfam" id="PF01663">
    <property type="entry name" value="Phosphodiest"/>
    <property type="match status" value="1"/>
</dbReference>
<organism evidence="1 2">
    <name type="scientific">Leptotrombidium deliense</name>
    <dbReference type="NCBI Taxonomy" id="299467"/>
    <lineage>
        <taxon>Eukaryota</taxon>
        <taxon>Metazoa</taxon>
        <taxon>Ecdysozoa</taxon>
        <taxon>Arthropoda</taxon>
        <taxon>Chelicerata</taxon>
        <taxon>Arachnida</taxon>
        <taxon>Acari</taxon>
        <taxon>Acariformes</taxon>
        <taxon>Trombidiformes</taxon>
        <taxon>Prostigmata</taxon>
        <taxon>Anystina</taxon>
        <taxon>Parasitengona</taxon>
        <taxon>Trombiculoidea</taxon>
        <taxon>Trombiculidae</taxon>
        <taxon>Leptotrombidium</taxon>
    </lineage>
</organism>
<dbReference type="EMBL" id="NCKV01003681">
    <property type="protein sequence ID" value="RWS25466.1"/>
    <property type="molecule type" value="Genomic_DNA"/>
</dbReference>
<dbReference type="GO" id="GO:0051267">
    <property type="term" value="F:CP2 mannose-ethanolamine phosphotransferase activity"/>
    <property type="evidence" value="ECO:0007669"/>
    <property type="project" value="TreeGrafter"/>
</dbReference>
<dbReference type="STRING" id="299467.A0A443SD60"/>
<keyword evidence="2" id="KW-1185">Reference proteome</keyword>
<dbReference type="InterPro" id="IPR039527">
    <property type="entry name" value="PIGG/GPI7"/>
</dbReference>
<evidence type="ECO:0000313" key="2">
    <source>
        <dbReference type="Proteomes" id="UP000288716"/>
    </source>
</evidence>
<evidence type="ECO:0000313" key="1">
    <source>
        <dbReference type="EMBL" id="RWS25466.1"/>
    </source>
</evidence>
<feature type="non-terminal residue" evidence="1">
    <location>
        <position position="374"/>
    </location>
</feature>
<keyword evidence="1" id="KW-0808">Transferase</keyword>
<dbReference type="GO" id="GO:0005789">
    <property type="term" value="C:endoplasmic reticulum membrane"/>
    <property type="evidence" value="ECO:0007669"/>
    <property type="project" value="TreeGrafter"/>
</dbReference>
<dbReference type="AlphaFoldDB" id="A0A443SD60"/>
<dbReference type="SUPFAM" id="SSF53649">
    <property type="entry name" value="Alkaline phosphatase-like"/>
    <property type="match status" value="1"/>
</dbReference>
<comment type="caution">
    <text evidence="1">The sequence shown here is derived from an EMBL/GenBank/DDBJ whole genome shotgun (WGS) entry which is preliminary data.</text>
</comment>
<proteinExistence type="predicted"/>
<dbReference type="Proteomes" id="UP000288716">
    <property type="component" value="Unassembled WGS sequence"/>
</dbReference>
<sequence>MNICVFLVVLLIFSLNLLGIVSYLYGFFSLDEIKLQEYFGSNYSTSLEYDKKLKLESKCSKVLDTNFPQFQKLIFIVVDSMRVDSMPTLSNNFGTQMPFIESMLRNGTAHGFISEATAPTVTMTRIKALMSGTIPAFMDVLLTFNAVRFGGDNFIDQSYRHKKKVVFSGDDTWLQLFPEYLFLRFHAIPSLNSKDFTFCDNYVKEDAMRELSRREEWDYMMLHFLGVDHIGHTYGRFNEHMTNKLHELDNFIKNIYDLLRKDKSRYLIVVTADHGMRDNGGHGDMSEKEILTPLVFIDSKQSEQHKQKHYVHVNQLDIVNTISAALGLPYPQLSKGKIIGSMLSKLGMKDDELLCRYFNNAIQLLQKNEQRKSN</sequence>
<protein>
    <submittedName>
        <fullName evidence="1">GPI ethanolamine phosphate transferase 2-like protein</fullName>
    </submittedName>
</protein>
<name>A0A443SD60_9ACAR</name>